<dbReference type="Pfam" id="PF07143">
    <property type="entry name" value="CrtC"/>
    <property type="match status" value="1"/>
</dbReference>
<gene>
    <name evidence="2" type="ORF">EHQ58_17665</name>
</gene>
<dbReference type="Pfam" id="PF17186">
    <property type="entry name" value="Lipocalin_9"/>
    <property type="match status" value="1"/>
</dbReference>
<protein>
    <submittedName>
        <fullName evidence="2">Carotenoid 1,2-hydratase</fullName>
    </submittedName>
</protein>
<dbReference type="RefSeq" id="WP_135625358.1">
    <property type="nucleotide sequence ID" value="NZ_RQGD01000046.1"/>
</dbReference>
<keyword evidence="3" id="KW-1185">Reference proteome</keyword>
<evidence type="ECO:0000313" key="2">
    <source>
        <dbReference type="EMBL" id="TGL56449.1"/>
    </source>
</evidence>
<evidence type="ECO:0000313" key="3">
    <source>
        <dbReference type="Proteomes" id="UP000297693"/>
    </source>
</evidence>
<dbReference type="SUPFAM" id="SSF159245">
    <property type="entry name" value="AttH-like"/>
    <property type="match status" value="1"/>
</dbReference>
<evidence type="ECO:0000259" key="1">
    <source>
        <dbReference type="Pfam" id="PF07143"/>
    </source>
</evidence>
<dbReference type="PANTHER" id="PTHR38591">
    <property type="entry name" value="HYDROLASE"/>
    <property type="match status" value="1"/>
</dbReference>
<dbReference type="AlphaFoldDB" id="A0A4R9JUG4"/>
<reference evidence="2" key="1">
    <citation type="journal article" date="2019" name="PLoS Negl. Trop. Dis.">
        <title>Revisiting the worldwide diversity of Leptospira species in the environment.</title>
        <authorList>
            <person name="Vincent A.T."/>
            <person name="Schiettekatte O."/>
            <person name="Bourhy P."/>
            <person name="Veyrier F.J."/>
            <person name="Picardeau M."/>
        </authorList>
    </citation>
    <scope>NUCLEOTIDE SEQUENCE [LARGE SCALE GENOMIC DNA]</scope>
    <source>
        <strain evidence="2">201702476</strain>
    </source>
</reference>
<sequence length="353" mass="40862">MNNKILLGSICLFFLISFKFPEDHSFHKDYGLEWIYFVGHLKTEKGEDFGYELSFFRLAVGQEKENARIEIFPVHFAISSVSKKMHQSFQTRQRTLGKLAGYSPEYIHSGEYEFQILGKEKFRIIAKPKFSETNIDFILTATKPPLIHGQNGISIKSRRNSNISSFYYSYPRLVTTGTLKFQNVDHKIVSGDSWMDHEWSEGSGFQTSIVRKNTSWDWLCLSADDGSDFVSFNFRASREMEPEATGILRSPSGVIIRFEKENQLSMMPLADGNWTSPKSEITYPLQWKILFPNGYWIVKPMFTEQEFDARKSTGLIYWEGMVLAEGVIDGKKRSAKGYLELKGYEKVDKWWKL</sequence>
<dbReference type="Gene3D" id="2.40.370.10">
    <property type="entry name" value="AttH-like domain"/>
    <property type="match status" value="2"/>
</dbReference>
<proteinExistence type="predicted"/>
<accession>A0A4R9JUG4</accession>
<comment type="caution">
    <text evidence="2">The sequence shown here is derived from an EMBL/GenBank/DDBJ whole genome shotgun (WGS) entry which is preliminary data.</text>
</comment>
<dbReference type="InterPro" id="IPR010791">
    <property type="entry name" value="AttH_dom"/>
</dbReference>
<dbReference type="InterPro" id="IPR023374">
    <property type="entry name" value="AttH-like_dom_sf"/>
</dbReference>
<name>A0A4R9JUG4_9LEPT</name>
<dbReference type="OrthoDB" id="9770826at2"/>
<dbReference type="EMBL" id="RQGD01000046">
    <property type="protein sequence ID" value="TGL56449.1"/>
    <property type="molecule type" value="Genomic_DNA"/>
</dbReference>
<feature type="domain" description="AttH" evidence="1">
    <location>
        <begin position="33"/>
        <end position="201"/>
    </location>
</feature>
<organism evidence="2 3">
    <name type="scientific">Leptospira ognonensis</name>
    <dbReference type="NCBI Taxonomy" id="2484945"/>
    <lineage>
        <taxon>Bacteria</taxon>
        <taxon>Pseudomonadati</taxon>
        <taxon>Spirochaetota</taxon>
        <taxon>Spirochaetia</taxon>
        <taxon>Leptospirales</taxon>
        <taxon>Leptospiraceae</taxon>
        <taxon>Leptospira</taxon>
    </lineage>
</organism>
<dbReference type="Proteomes" id="UP000297693">
    <property type="component" value="Unassembled WGS sequence"/>
</dbReference>
<dbReference type="PANTHER" id="PTHR38591:SF1">
    <property type="entry name" value="BLL1000 PROTEIN"/>
    <property type="match status" value="1"/>
</dbReference>